<keyword evidence="5" id="KW-0321">Glycogen metabolism</keyword>
<keyword evidence="6 13" id="KW-0328">Glycosyltransferase</keyword>
<dbReference type="CDD" id="cd02855">
    <property type="entry name" value="E_set_GBE_prok_N"/>
    <property type="match status" value="1"/>
</dbReference>
<accession>A0A414KLV0</accession>
<dbReference type="EMBL" id="QSKO01000002">
    <property type="protein sequence ID" value="RHE77953.1"/>
    <property type="molecule type" value="Genomic_DNA"/>
</dbReference>
<dbReference type="Gene3D" id="2.60.40.1180">
    <property type="entry name" value="Golgi alpha-mannosidase II"/>
    <property type="match status" value="1"/>
</dbReference>
<proteinExistence type="inferred from homology"/>
<comment type="function">
    <text evidence="2">Catalyzes the formation of the alpha-1,6-glucosidic linkages in glycogen by scission of a 1,4-alpha-linked oligosaccharide from growing alpha-1,4-glucan chains and the subsequent attachment of the oligosaccharide to the alpha-1,6 position.</text>
</comment>
<dbReference type="Pfam" id="PF02922">
    <property type="entry name" value="CBM_48"/>
    <property type="match status" value="1"/>
</dbReference>
<gene>
    <name evidence="13" type="primary">glgB</name>
    <name evidence="13" type="ORF">DW723_02070</name>
</gene>
<dbReference type="Pfam" id="PF22019">
    <property type="entry name" value="GlgB_N"/>
    <property type="match status" value="1"/>
</dbReference>
<dbReference type="CDD" id="cd11322">
    <property type="entry name" value="AmyAc_Glg_BE"/>
    <property type="match status" value="1"/>
</dbReference>
<dbReference type="FunFam" id="2.60.40.10:FF:000169">
    <property type="entry name" value="1,4-alpha-glucan branching enzyme GlgB"/>
    <property type="match status" value="1"/>
</dbReference>
<evidence type="ECO:0000313" key="13">
    <source>
        <dbReference type="EMBL" id="RHE77953.1"/>
    </source>
</evidence>
<feature type="compositionally biased region" description="Basic residues" evidence="11">
    <location>
        <begin position="710"/>
        <end position="720"/>
    </location>
</feature>
<dbReference type="Gene3D" id="2.60.40.10">
    <property type="entry name" value="Immunoglobulins"/>
    <property type="match status" value="2"/>
</dbReference>
<evidence type="ECO:0000256" key="5">
    <source>
        <dbReference type="ARBA" id="ARBA00022600"/>
    </source>
</evidence>
<dbReference type="GO" id="GO:0005829">
    <property type="term" value="C:cytosol"/>
    <property type="evidence" value="ECO:0007669"/>
    <property type="project" value="TreeGrafter"/>
</dbReference>
<comment type="similarity">
    <text evidence="4">Belongs to the glycosyl hydrolase 13 family. GlgB subfamily.</text>
</comment>
<dbReference type="PIRSF" id="PIRSF000463">
    <property type="entry name" value="GlgB"/>
    <property type="match status" value="1"/>
</dbReference>
<dbReference type="EC" id="2.4.1.18" evidence="10"/>
<dbReference type="SUPFAM" id="SSF51011">
    <property type="entry name" value="Glycosyl hydrolase domain"/>
    <property type="match status" value="1"/>
</dbReference>
<evidence type="ECO:0000256" key="8">
    <source>
        <dbReference type="ARBA" id="ARBA00023056"/>
    </source>
</evidence>
<keyword evidence="8" id="KW-0320">Glycogen biosynthesis</keyword>
<dbReference type="GO" id="GO:0043169">
    <property type="term" value="F:cation binding"/>
    <property type="evidence" value="ECO:0007669"/>
    <property type="project" value="InterPro"/>
</dbReference>
<dbReference type="PANTHER" id="PTHR43651:SF3">
    <property type="entry name" value="1,4-ALPHA-GLUCAN-BRANCHING ENZYME"/>
    <property type="match status" value="1"/>
</dbReference>
<evidence type="ECO:0000256" key="11">
    <source>
        <dbReference type="SAM" id="MobiDB-lite"/>
    </source>
</evidence>
<keyword evidence="7 13" id="KW-0808">Transferase</keyword>
<dbReference type="Gene3D" id="3.20.20.80">
    <property type="entry name" value="Glycosidases"/>
    <property type="match status" value="1"/>
</dbReference>
<dbReference type="SMART" id="SM00642">
    <property type="entry name" value="Aamy"/>
    <property type="match status" value="1"/>
</dbReference>
<dbReference type="PANTHER" id="PTHR43651">
    <property type="entry name" value="1,4-ALPHA-GLUCAN-BRANCHING ENZYME"/>
    <property type="match status" value="1"/>
</dbReference>
<evidence type="ECO:0000256" key="9">
    <source>
        <dbReference type="ARBA" id="ARBA00023277"/>
    </source>
</evidence>
<organism evidence="13 14">
    <name type="scientific">Blautia obeum</name>
    <dbReference type="NCBI Taxonomy" id="40520"/>
    <lineage>
        <taxon>Bacteria</taxon>
        <taxon>Bacillati</taxon>
        <taxon>Bacillota</taxon>
        <taxon>Clostridia</taxon>
        <taxon>Lachnospirales</taxon>
        <taxon>Lachnospiraceae</taxon>
        <taxon>Blautia</taxon>
    </lineage>
</organism>
<dbReference type="InterPro" id="IPR013780">
    <property type="entry name" value="Glyco_hydro_b"/>
</dbReference>
<dbReference type="InterPro" id="IPR006047">
    <property type="entry name" value="GH13_cat_dom"/>
</dbReference>
<dbReference type="Pfam" id="PF02806">
    <property type="entry name" value="Alpha-amylase_C"/>
    <property type="match status" value="1"/>
</dbReference>
<dbReference type="InterPro" id="IPR004193">
    <property type="entry name" value="Glyco_hydro_13_N"/>
</dbReference>
<dbReference type="GO" id="GO:0004553">
    <property type="term" value="F:hydrolase activity, hydrolyzing O-glycosyl compounds"/>
    <property type="evidence" value="ECO:0007669"/>
    <property type="project" value="InterPro"/>
</dbReference>
<evidence type="ECO:0000256" key="2">
    <source>
        <dbReference type="ARBA" id="ARBA00002953"/>
    </source>
</evidence>
<dbReference type="Pfam" id="PF00128">
    <property type="entry name" value="Alpha-amylase"/>
    <property type="match status" value="1"/>
</dbReference>
<dbReference type="SUPFAM" id="SSF81296">
    <property type="entry name" value="E set domains"/>
    <property type="match status" value="2"/>
</dbReference>
<evidence type="ECO:0000256" key="4">
    <source>
        <dbReference type="ARBA" id="ARBA00009000"/>
    </source>
</evidence>
<dbReference type="InterPro" id="IPR006407">
    <property type="entry name" value="GlgB"/>
</dbReference>
<evidence type="ECO:0000256" key="1">
    <source>
        <dbReference type="ARBA" id="ARBA00000826"/>
    </source>
</evidence>
<dbReference type="FunFam" id="2.60.40.1180:FF:000002">
    <property type="entry name" value="1,4-alpha-glucan branching enzyme GlgB"/>
    <property type="match status" value="1"/>
</dbReference>
<dbReference type="AlphaFoldDB" id="A0A414KLV0"/>
<evidence type="ECO:0000256" key="6">
    <source>
        <dbReference type="ARBA" id="ARBA00022676"/>
    </source>
</evidence>
<name>A0A414KLV0_9FIRM</name>
<dbReference type="NCBIfam" id="TIGR01515">
    <property type="entry name" value="branching_enzym"/>
    <property type="match status" value="1"/>
</dbReference>
<dbReference type="InterPro" id="IPR037439">
    <property type="entry name" value="Branching_enzy"/>
</dbReference>
<dbReference type="InterPro" id="IPR054169">
    <property type="entry name" value="GlgB_N"/>
</dbReference>
<dbReference type="InterPro" id="IPR006048">
    <property type="entry name" value="A-amylase/branching_C"/>
</dbReference>
<dbReference type="UniPathway" id="UPA00164"/>
<protein>
    <recommendedName>
        <fullName evidence="10">1,4-alpha-glucan branching enzyme</fullName>
        <ecNumber evidence="10">2.4.1.18</ecNumber>
    </recommendedName>
</protein>
<feature type="region of interest" description="Disordered" evidence="11">
    <location>
        <begin position="708"/>
        <end position="727"/>
    </location>
</feature>
<evidence type="ECO:0000256" key="7">
    <source>
        <dbReference type="ARBA" id="ARBA00022679"/>
    </source>
</evidence>
<dbReference type="InterPro" id="IPR014756">
    <property type="entry name" value="Ig_E-set"/>
</dbReference>
<comment type="catalytic activity">
    <reaction evidence="1">
        <text>Transfers a segment of a (1-&gt;4)-alpha-D-glucan chain to a primary hydroxy group in a similar glucan chain.</text>
        <dbReference type="EC" id="2.4.1.18"/>
    </reaction>
</comment>
<reference evidence="13 14" key="1">
    <citation type="submission" date="2018-08" db="EMBL/GenBank/DDBJ databases">
        <title>A genome reference for cultivated species of the human gut microbiota.</title>
        <authorList>
            <person name="Zou Y."/>
            <person name="Xue W."/>
            <person name="Luo G."/>
        </authorList>
    </citation>
    <scope>NUCLEOTIDE SEQUENCE [LARGE SCALE GENOMIC DNA]</scope>
    <source>
        <strain evidence="13 14">AM27-32LB</strain>
    </source>
</reference>
<evidence type="ECO:0000256" key="3">
    <source>
        <dbReference type="ARBA" id="ARBA00004964"/>
    </source>
</evidence>
<dbReference type="Proteomes" id="UP000283928">
    <property type="component" value="Unassembled WGS sequence"/>
</dbReference>
<evidence type="ECO:0000259" key="12">
    <source>
        <dbReference type="SMART" id="SM00642"/>
    </source>
</evidence>
<evidence type="ECO:0000256" key="10">
    <source>
        <dbReference type="NCBIfam" id="TIGR01515"/>
    </source>
</evidence>
<dbReference type="InterPro" id="IPR017853">
    <property type="entry name" value="GH"/>
</dbReference>
<comment type="caution">
    <text evidence="13">The sequence shown here is derived from an EMBL/GenBank/DDBJ whole genome shotgun (WGS) entry which is preliminary data.</text>
</comment>
<evidence type="ECO:0000313" key="14">
    <source>
        <dbReference type="Proteomes" id="UP000283928"/>
    </source>
</evidence>
<dbReference type="InterPro" id="IPR013783">
    <property type="entry name" value="Ig-like_fold"/>
</dbReference>
<dbReference type="GO" id="GO:0003844">
    <property type="term" value="F:1,4-alpha-glucan branching enzyme activity"/>
    <property type="evidence" value="ECO:0007669"/>
    <property type="project" value="UniProtKB-UniRule"/>
</dbReference>
<dbReference type="InterPro" id="IPR044143">
    <property type="entry name" value="GlgB_N_E_set_prok"/>
</dbReference>
<keyword evidence="9" id="KW-0119">Carbohydrate metabolism</keyword>
<comment type="pathway">
    <text evidence="3">Glycan biosynthesis; glycogen biosynthesis.</text>
</comment>
<feature type="domain" description="Glycosyl hydrolase family 13 catalytic" evidence="12">
    <location>
        <begin position="238"/>
        <end position="610"/>
    </location>
</feature>
<dbReference type="SUPFAM" id="SSF51445">
    <property type="entry name" value="(Trans)glycosidases"/>
    <property type="match status" value="1"/>
</dbReference>
<sequence>MESKVYKYMDWPEIEAVVYAEEASPKDLMAPRLTADGILIQGFFPDAEKAEVLVDKKAYEMEKQDDAGYFAAMIPGRKIPAYQYRITRGEEIRIFADPYAFPGQITEAEEKAFCAGVFYHAYEKLGAHPMEINGVEGTAFAVWAPNALRVSVVGNFNNWDGRCHMMHRMPMSGIFELFIPGVKAGEIYKYEIKLKGGAVQLKSDPYAACTEVPPASASVVTDLRGFKWDDEAWMKDRERFSDRKQPISIYETSLSKWKNAAELVKYLKNLKYTHVELHPVMEYLDDEAGEYSTFAYYAPDRRFGTPADFQNLVNELHKENIGVILDWTPSHFPRTEGGLEQFDGTPLYENPDPSMAIHPMWGTLLFNFESPMVKDFLLANAFYWLEFYHADGLRLDDVDSMLYLDFGREYGQWRPNIYGTNENLAAVELLKHLNSILAKKLPGTITIAQEDGLWSELTGSVEDDNIGFSYKWNNNWAGDFLNYLSKDPIERQYVHDQLTLSMLYTYCEHFVLPLGIRETGDQKSFMAKLPGDELQKLSQIRAAYSYMMLHPGCKMMAPDKELTDEMKRFIHDLNEMYVSQPALSLMDNDYEGFEWIQLMKYEENVLTFLRKTENPEETLLAVCNFAAVPYENYQMGVPFYGKYKEIFNSDRKEYGGQGIVNVRAKTCKQADCDEREYSVTFKLPALGVAVFSCTPGKKPEKLAVAAKKPTTAKKTARKTAPKKESAKKVAAEKVAVKKTVAKKAGEKKDRFQKNSKKKILQYNRNAVRIESGGIFRQKKS</sequence>
<dbReference type="GO" id="GO:0005978">
    <property type="term" value="P:glycogen biosynthetic process"/>
    <property type="evidence" value="ECO:0007669"/>
    <property type="project" value="UniProtKB-UniRule"/>
</dbReference>